<dbReference type="Proteomes" id="UP000512167">
    <property type="component" value="Chromosome"/>
</dbReference>
<proteinExistence type="predicted"/>
<accession>A0A7L6N568</accession>
<reference evidence="1 2" key="1">
    <citation type="submission" date="2020-04" db="EMBL/GenBank/DDBJ databases">
        <authorList>
            <person name="Zheng R.K."/>
            <person name="Sun C.M."/>
        </authorList>
    </citation>
    <scope>NUCLEOTIDE SEQUENCE [LARGE SCALE GENOMIC DNA]</scope>
    <source>
        <strain evidence="2">zrk29</strain>
    </source>
</reference>
<sequence length="306" mass="35499">MKKGLLVLLFLVITLVFVGCDGVYFPDQTTNELDGTTSENTEDITESSLEIWKNSDDALDMNGDRKIDEVDYELYLLAYNYDYWRNSDDALDMNDDRKINEDDFEIYQLYNYFLYWKDSSVAEDLNDDQIIDEIDHEIYKNYEAWLTSNFAEDLNDDEVIDVDDFVIYQEYDQYIGTYMIRDYVYEGSEYYIIGDGIRFSNLAQYLEDISLSVDARGQVSVNIPENVQDIFGDVTDVILQATDNMVITNLNLSTAIDTFANIEGVEFNISLYLSHIENGFSTSYTIGFYDDNPKIYFNIIKVDNNG</sequence>
<evidence type="ECO:0000313" key="1">
    <source>
        <dbReference type="EMBL" id="QLY40388.1"/>
    </source>
</evidence>
<protein>
    <recommendedName>
        <fullName evidence="3">Dockerin domain-containing protein</fullName>
    </recommendedName>
</protein>
<gene>
    <name evidence="1" type="ORF">HF295_05740</name>
</gene>
<evidence type="ECO:0000313" key="2">
    <source>
        <dbReference type="Proteomes" id="UP000512167"/>
    </source>
</evidence>
<organism evidence="1 2">
    <name type="scientific">Hujiaoplasma nucleasis</name>
    <dbReference type="NCBI Taxonomy" id="2725268"/>
    <lineage>
        <taxon>Bacteria</taxon>
        <taxon>Bacillati</taxon>
        <taxon>Mycoplasmatota</taxon>
        <taxon>Mollicutes</taxon>
        <taxon>Candidatus Izemoplasmatales</taxon>
        <taxon>Hujiaoplasmataceae</taxon>
        <taxon>Hujiaoplasma</taxon>
    </lineage>
</organism>
<dbReference type="RefSeq" id="WP_312031221.1">
    <property type="nucleotide sequence ID" value="NZ_CP051151.1"/>
</dbReference>
<dbReference type="EMBL" id="CP051151">
    <property type="protein sequence ID" value="QLY40388.1"/>
    <property type="molecule type" value="Genomic_DNA"/>
</dbReference>
<dbReference type="KEGG" id="tbk:HF295_05740"/>
<dbReference type="InterPro" id="IPR018247">
    <property type="entry name" value="EF_Hand_1_Ca_BS"/>
</dbReference>
<dbReference type="PROSITE" id="PS00018">
    <property type="entry name" value="EF_HAND_1"/>
    <property type="match status" value="1"/>
</dbReference>
<dbReference type="AlphaFoldDB" id="A0A7L6N568"/>
<evidence type="ECO:0008006" key="3">
    <source>
        <dbReference type="Google" id="ProtNLM"/>
    </source>
</evidence>
<name>A0A7L6N568_9MOLU</name>
<dbReference type="PROSITE" id="PS51257">
    <property type="entry name" value="PROKAR_LIPOPROTEIN"/>
    <property type="match status" value="1"/>
</dbReference>
<keyword evidence="2" id="KW-1185">Reference proteome</keyword>